<dbReference type="EMBL" id="CP157483">
    <property type="protein sequence ID" value="XBO45335.1"/>
    <property type="molecule type" value="Genomic_DNA"/>
</dbReference>
<accession>A0AAU7JYT5</accession>
<protein>
    <submittedName>
        <fullName evidence="1">Uncharacterized protein</fullName>
    </submittedName>
</protein>
<dbReference type="RefSeq" id="WP_406832827.1">
    <property type="nucleotide sequence ID" value="NZ_CP157483.1"/>
</dbReference>
<reference evidence="1" key="1">
    <citation type="submission" date="2024-05" db="EMBL/GenBank/DDBJ databases">
        <authorList>
            <person name="Kim S."/>
            <person name="Heo J."/>
            <person name="Choi H."/>
            <person name="Choi Y."/>
            <person name="Kwon S.-W."/>
            <person name="Kim Y."/>
        </authorList>
    </citation>
    <scope>NUCLEOTIDE SEQUENCE</scope>
    <source>
        <strain evidence="1">KACC 23699</strain>
    </source>
</reference>
<sequence length="101" mass="9876">MATPSPEQAQTLAADLSSGDAARVAAAIGAPAAEPANAALAAKLAKAGPLVFSPNVTPVSAGVVTTTATLGSGATKKTWNVRLVLVGGRWVLGTTTLANKP</sequence>
<dbReference type="AlphaFoldDB" id="A0AAU7JYT5"/>
<organism evidence="1">
    <name type="scientific">Pedococcus sp. KACC 23699</name>
    <dbReference type="NCBI Taxonomy" id="3149228"/>
    <lineage>
        <taxon>Bacteria</taxon>
        <taxon>Bacillati</taxon>
        <taxon>Actinomycetota</taxon>
        <taxon>Actinomycetes</taxon>
        <taxon>Micrococcales</taxon>
        <taxon>Intrasporangiaceae</taxon>
        <taxon>Pedococcus</taxon>
    </lineage>
</organism>
<name>A0AAU7JYT5_9MICO</name>
<gene>
    <name evidence="1" type="ORF">ABEG17_08395</name>
</gene>
<evidence type="ECO:0000313" key="1">
    <source>
        <dbReference type="EMBL" id="XBO45335.1"/>
    </source>
</evidence>
<proteinExistence type="predicted"/>